<dbReference type="OrthoDB" id="9806257at2"/>
<dbReference type="PANTHER" id="PTHR13847">
    <property type="entry name" value="SARCOSINE DEHYDROGENASE-RELATED"/>
    <property type="match status" value="1"/>
</dbReference>
<dbReference type="Gene3D" id="3.50.50.60">
    <property type="entry name" value="FAD/NAD(P)-binding domain"/>
    <property type="match status" value="1"/>
</dbReference>
<dbReference type="Gene3D" id="3.30.9.10">
    <property type="entry name" value="D-Amino Acid Oxidase, subunit A, domain 2"/>
    <property type="match status" value="1"/>
</dbReference>
<proteinExistence type="predicted"/>
<dbReference type="AlphaFoldDB" id="A0A6I6DV98"/>
<dbReference type="InterPro" id="IPR006076">
    <property type="entry name" value="FAD-dep_OxRdtase"/>
</dbReference>
<dbReference type="Proteomes" id="UP000422989">
    <property type="component" value="Chromosome"/>
</dbReference>
<dbReference type="GO" id="GO:0016491">
    <property type="term" value="F:oxidoreductase activity"/>
    <property type="evidence" value="ECO:0007669"/>
    <property type="project" value="UniProtKB-KW"/>
</dbReference>
<gene>
    <name evidence="3" type="ORF">D7D94_11410</name>
</gene>
<evidence type="ECO:0000256" key="1">
    <source>
        <dbReference type="ARBA" id="ARBA00023002"/>
    </source>
</evidence>
<dbReference type="SUPFAM" id="SSF51905">
    <property type="entry name" value="FAD/NAD(P)-binding domain"/>
    <property type="match status" value="1"/>
</dbReference>
<dbReference type="SUPFAM" id="SSF54373">
    <property type="entry name" value="FAD-linked reductases, C-terminal domain"/>
    <property type="match status" value="1"/>
</dbReference>
<keyword evidence="4" id="KW-1185">Reference proteome</keyword>
<dbReference type="EMBL" id="CP032550">
    <property type="protein sequence ID" value="QGU28925.1"/>
    <property type="molecule type" value="Genomic_DNA"/>
</dbReference>
<evidence type="ECO:0000313" key="3">
    <source>
        <dbReference type="EMBL" id="QGU28925.1"/>
    </source>
</evidence>
<dbReference type="InterPro" id="IPR036188">
    <property type="entry name" value="FAD/NAD-bd_sf"/>
</dbReference>
<accession>A0A6I6DV98</accession>
<dbReference type="KEGG" id="moj:D7D94_11410"/>
<sequence length="371" mass="38839">MGAATACFAAAAGLSVVVVERGSIASGTSSRCEGNLLVSDKELGPELELARYAQNVWRQDLAEHAGVWEFESKGGIIVAENEASATALTALAEHQRGLGIEVELLPDIADVRRLEPYINPALAGGAFYPEDAQVQPVLATHHLLKLARENGARVLTRTPVLAIETAGGRVSGVRTPDGVIGAGAVINCAGAWASDVAALADLDLPVLPRRGFVLVTEPVPVTIHHKVYSAGYVGDVASSDAGLQVSPVVEGTPSGTILLGASRERVGFDERFSMEAVSRIARAGIGLFPALADLRLLRTYSGFRPYCPDHLPVIGPDARLPGLWHSAGQEGAGIGLSVGIAKLLTQALQGEETDLDLAPFRPERFEGKLAA</sequence>
<protein>
    <submittedName>
        <fullName evidence="3">FAD-binding oxidoreductase</fullName>
    </submittedName>
</protein>
<dbReference type="PANTHER" id="PTHR13847:SF287">
    <property type="entry name" value="FAD-DEPENDENT OXIDOREDUCTASE DOMAIN-CONTAINING PROTEIN 1"/>
    <property type="match status" value="1"/>
</dbReference>
<keyword evidence="1" id="KW-0560">Oxidoreductase</keyword>
<dbReference type="GO" id="GO:0005737">
    <property type="term" value="C:cytoplasm"/>
    <property type="evidence" value="ECO:0007669"/>
    <property type="project" value="TreeGrafter"/>
</dbReference>
<evidence type="ECO:0000259" key="2">
    <source>
        <dbReference type="Pfam" id="PF01266"/>
    </source>
</evidence>
<dbReference type="Pfam" id="PF01266">
    <property type="entry name" value="DAO"/>
    <property type="match status" value="1"/>
</dbReference>
<organism evidence="3 4">
    <name type="scientific">Microbacterium oryzae</name>
    <dbReference type="NCBI Taxonomy" id="743009"/>
    <lineage>
        <taxon>Bacteria</taxon>
        <taxon>Bacillati</taxon>
        <taxon>Actinomycetota</taxon>
        <taxon>Actinomycetes</taxon>
        <taxon>Micrococcales</taxon>
        <taxon>Microbacteriaceae</taxon>
        <taxon>Microbacterium</taxon>
    </lineage>
</organism>
<reference evidence="3 4" key="1">
    <citation type="submission" date="2018-09" db="EMBL/GenBank/DDBJ databases">
        <title>Whole genome sequencing of Microbacterium oryzae strain MB-10T.</title>
        <authorList>
            <person name="Das S.K."/>
        </authorList>
    </citation>
    <scope>NUCLEOTIDE SEQUENCE [LARGE SCALE GENOMIC DNA]</scope>
    <source>
        <strain evidence="3 4">MB-10</strain>
    </source>
</reference>
<name>A0A6I6DV98_9MICO</name>
<evidence type="ECO:0000313" key="4">
    <source>
        <dbReference type="Proteomes" id="UP000422989"/>
    </source>
</evidence>
<feature type="domain" description="FAD dependent oxidoreductase" evidence="2">
    <location>
        <begin position="1"/>
        <end position="346"/>
    </location>
</feature>